<dbReference type="PRINTS" id="PR00464">
    <property type="entry name" value="EP450II"/>
</dbReference>
<evidence type="ECO:0000256" key="2">
    <source>
        <dbReference type="ARBA" id="ARBA00010617"/>
    </source>
</evidence>
<dbReference type="Pfam" id="PF00067">
    <property type="entry name" value="p450"/>
    <property type="match status" value="1"/>
</dbReference>
<dbReference type="Gene3D" id="1.10.630.10">
    <property type="entry name" value="Cytochrome P450"/>
    <property type="match status" value="1"/>
</dbReference>
<evidence type="ECO:0000256" key="4">
    <source>
        <dbReference type="ARBA" id="ARBA00022723"/>
    </source>
</evidence>
<evidence type="ECO:0000256" key="9">
    <source>
        <dbReference type="RuleBase" id="RU000461"/>
    </source>
</evidence>
<organism evidence="10 11">
    <name type="scientific">Amniculicola lignicola CBS 123094</name>
    <dbReference type="NCBI Taxonomy" id="1392246"/>
    <lineage>
        <taxon>Eukaryota</taxon>
        <taxon>Fungi</taxon>
        <taxon>Dikarya</taxon>
        <taxon>Ascomycota</taxon>
        <taxon>Pezizomycotina</taxon>
        <taxon>Dothideomycetes</taxon>
        <taxon>Pleosporomycetidae</taxon>
        <taxon>Pleosporales</taxon>
        <taxon>Amniculicolaceae</taxon>
        <taxon>Amniculicola</taxon>
    </lineage>
</organism>
<reference evidence="10" key="1">
    <citation type="journal article" date="2020" name="Stud. Mycol.">
        <title>101 Dothideomycetes genomes: a test case for predicting lifestyles and emergence of pathogens.</title>
        <authorList>
            <person name="Haridas S."/>
            <person name="Albert R."/>
            <person name="Binder M."/>
            <person name="Bloem J."/>
            <person name="Labutti K."/>
            <person name="Salamov A."/>
            <person name="Andreopoulos B."/>
            <person name="Baker S."/>
            <person name="Barry K."/>
            <person name="Bills G."/>
            <person name="Bluhm B."/>
            <person name="Cannon C."/>
            <person name="Castanera R."/>
            <person name="Culley D."/>
            <person name="Daum C."/>
            <person name="Ezra D."/>
            <person name="Gonzalez J."/>
            <person name="Henrissat B."/>
            <person name="Kuo A."/>
            <person name="Liang C."/>
            <person name="Lipzen A."/>
            <person name="Lutzoni F."/>
            <person name="Magnuson J."/>
            <person name="Mondo S."/>
            <person name="Nolan M."/>
            <person name="Ohm R."/>
            <person name="Pangilinan J."/>
            <person name="Park H.-J."/>
            <person name="Ramirez L."/>
            <person name="Alfaro M."/>
            <person name="Sun H."/>
            <person name="Tritt A."/>
            <person name="Yoshinaga Y."/>
            <person name="Zwiers L.-H."/>
            <person name="Turgeon B."/>
            <person name="Goodwin S."/>
            <person name="Spatafora J."/>
            <person name="Crous P."/>
            <person name="Grigoriev I."/>
        </authorList>
    </citation>
    <scope>NUCLEOTIDE SEQUENCE</scope>
    <source>
        <strain evidence="10">CBS 123094</strain>
    </source>
</reference>
<dbReference type="PRINTS" id="PR00385">
    <property type="entry name" value="P450"/>
</dbReference>
<dbReference type="EMBL" id="ML977592">
    <property type="protein sequence ID" value="KAF1999964.1"/>
    <property type="molecule type" value="Genomic_DNA"/>
</dbReference>
<dbReference type="Proteomes" id="UP000799779">
    <property type="component" value="Unassembled WGS sequence"/>
</dbReference>
<evidence type="ECO:0000256" key="8">
    <source>
        <dbReference type="PIRSR" id="PIRSR602402-1"/>
    </source>
</evidence>
<sequence length="524" mass="59380">MGFLLLLSLTAAAILTIHFVISHLRRAAKAKSFGCQPTPLFRPWDILGVQNFNIEMNGMKTNRFSYAFVDRKKEMSAKVGRECKTFRIKYPPGETWFYTFDPKNLQAVLATQFQDFQQPTAKVGALEPLLGLGIFSANGRRWEHSRTLLRPQFMREQIADLGLFETHVRALFDALPGVVEPGDWTPTFNIQPLLERFTMDIATEFLFGESVHSQKDNSTDTSTLFSKKEMMQFVEAFVNAQKTTAKSLIFGDLFWLTHNRKFKEQCKVVHDFVDTYVQRRLRDSGSDKKSGTTKYVVLDAIVADVKDAQELRSQLLNILLAGSDTISGTLGFLLATLAQHPLTFEKLRNIIIDAFGPFDRPKEITLSGLKNCSYLQWCLNEVLRVNPSVPVNFREAVRDTTLPVGGGSDGKSPVFIPKGYFVAWELWTMHSDPELWGPDADRFMPERWEGRKLGFNYLPFNAGPRICIGQQFALAEIAYFTVRFLQKFDSIDGSAFPTGRLPCDWRIVDKVAGGVNIKLHSTNK</sequence>
<dbReference type="SUPFAM" id="SSF48264">
    <property type="entry name" value="Cytochrome P450"/>
    <property type="match status" value="1"/>
</dbReference>
<dbReference type="CDD" id="cd11063">
    <property type="entry name" value="CYP52"/>
    <property type="match status" value="1"/>
</dbReference>
<dbReference type="GO" id="GO:0016712">
    <property type="term" value="F:oxidoreductase activity, acting on paired donors, with incorporation or reduction of molecular oxygen, reduced flavin or flavoprotein as one donor, and incorporation of one atom of oxygen"/>
    <property type="evidence" value="ECO:0007669"/>
    <property type="project" value="InterPro"/>
</dbReference>
<feature type="binding site" description="axial binding residue" evidence="8">
    <location>
        <position position="467"/>
    </location>
    <ligand>
        <name>heme</name>
        <dbReference type="ChEBI" id="CHEBI:30413"/>
    </ligand>
    <ligandPart>
        <name>Fe</name>
        <dbReference type="ChEBI" id="CHEBI:18248"/>
    </ligandPart>
</feature>
<keyword evidence="6 8" id="KW-0408">Iron</keyword>
<dbReference type="InterPro" id="IPR002402">
    <property type="entry name" value="Cyt_P450_E_grp-II"/>
</dbReference>
<dbReference type="PROSITE" id="PS00086">
    <property type="entry name" value="CYTOCHROME_P450"/>
    <property type="match status" value="1"/>
</dbReference>
<dbReference type="InterPro" id="IPR036396">
    <property type="entry name" value="Cyt_P450_sf"/>
</dbReference>
<evidence type="ECO:0000256" key="7">
    <source>
        <dbReference type="ARBA" id="ARBA00023033"/>
    </source>
</evidence>
<dbReference type="PRINTS" id="PR01239">
    <property type="entry name" value="EP450IICYP52"/>
</dbReference>
<evidence type="ECO:0000313" key="11">
    <source>
        <dbReference type="Proteomes" id="UP000799779"/>
    </source>
</evidence>
<protein>
    <submittedName>
        <fullName evidence="10">Cytochrome P450</fullName>
    </submittedName>
</protein>
<comment type="similarity">
    <text evidence="2 9">Belongs to the cytochrome P450 family.</text>
</comment>
<accession>A0A6A5WGB1</accession>
<gene>
    <name evidence="10" type="ORF">P154DRAFT_467010</name>
</gene>
<dbReference type="GO" id="GO:0020037">
    <property type="term" value="F:heme binding"/>
    <property type="evidence" value="ECO:0007669"/>
    <property type="project" value="InterPro"/>
</dbReference>
<evidence type="ECO:0000256" key="3">
    <source>
        <dbReference type="ARBA" id="ARBA00022617"/>
    </source>
</evidence>
<keyword evidence="5 9" id="KW-0560">Oxidoreductase</keyword>
<dbReference type="PANTHER" id="PTHR24287">
    <property type="entry name" value="P450, PUTATIVE (EUROFUNG)-RELATED"/>
    <property type="match status" value="1"/>
</dbReference>
<dbReference type="InterPro" id="IPR047146">
    <property type="entry name" value="Cyt_P450_E_CYP52_fungi"/>
</dbReference>
<evidence type="ECO:0000313" key="10">
    <source>
        <dbReference type="EMBL" id="KAF1999964.1"/>
    </source>
</evidence>
<evidence type="ECO:0000256" key="1">
    <source>
        <dbReference type="ARBA" id="ARBA00001971"/>
    </source>
</evidence>
<keyword evidence="3 8" id="KW-0349">Heme</keyword>
<comment type="cofactor">
    <cofactor evidence="1 8">
        <name>heme</name>
        <dbReference type="ChEBI" id="CHEBI:30413"/>
    </cofactor>
</comment>
<dbReference type="InterPro" id="IPR017972">
    <property type="entry name" value="Cyt_P450_CS"/>
</dbReference>
<dbReference type="GO" id="GO:0005506">
    <property type="term" value="F:iron ion binding"/>
    <property type="evidence" value="ECO:0007669"/>
    <property type="project" value="InterPro"/>
</dbReference>
<dbReference type="InterPro" id="IPR001128">
    <property type="entry name" value="Cyt_P450"/>
</dbReference>
<name>A0A6A5WGB1_9PLEO</name>
<dbReference type="PANTHER" id="PTHR24287:SF1">
    <property type="entry name" value="P450, PUTATIVE (EUROFUNG)-RELATED"/>
    <property type="match status" value="1"/>
</dbReference>
<proteinExistence type="inferred from homology"/>
<keyword evidence="4 8" id="KW-0479">Metal-binding</keyword>
<keyword evidence="11" id="KW-1185">Reference proteome</keyword>
<dbReference type="InterPro" id="IPR002974">
    <property type="entry name" value="Cyt_P450_E_CYP52_ascomycetes"/>
</dbReference>
<evidence type="ECO:0000256" key="5">
    <source>
        <dbReference type="ARBA" id="ARBA00023002"/>
    </source>
</evidence>
<dbReference type="AlphaFoldDB" id="A0A6A5WGB1"/>
<dbReference type="OrthoDB" id="1470350at2759"/>
<keyword evidence="7 9" id="KW-0503">Monooxygenase</keyword>
<evidence type="ECO:0000256" key="6">
    <source>
        <dbReference type="ARBA" id="ARBA00023004"/>
    </source>
</evidence>